<evidence type="ECO:0000313" key="2">
    <source>
        <dbReference type="Proteomes" id="UP001060085"/>
    </source>
</evidence>
<comment type="caution">
    <text evidence="1">The sequence shown here is derived from an EMBL/GenBank/DDBJ whole genome shotgun (WGS) entry which is preliminary data.</text>
</comment>
<protein>
    <submittedName>
        <fullName evidence="1">Uncharacterized protein</fullName>
    </submittedName>
</protein>
<proteinExistence type="predicted"/>
<accession>A0ACC0A1X5</accession>
<name>A0ACC0A1X5_CATRO</name>
<keyword evidence="2" id="KW-1185">Reference proteome</keyword>
<dbReference type="EMBL" id="CM044707">
    <property type="protein sequence ID" value="KAI5654589.1"/>
    <property type="molecule type" value="Genomic_DNA"/>
</dbReference>
<gene>
    <name evidence="1" type="ORF">M9H77_31776</name>
</gene>
<reference evidence="2" key="1">
    <citation type="journal article" date="2023" name="Nat. Plants">
        <title>Single-cell RNA sequencing provides a high-resolution roadmap for understanding the multicellular compartmentation of specialized metabolism.</title>
        <authorList>
            <person name="Sun S."/>
            <person name="Shen X."/>
            <person name="Li Y."/>
            <person name="Li Y."/>
            <person name="Wang S."/>
            <person name="Li R."/>
            <person name="Zhang H."/>
            <person name="Shen G."/>
            <person name="Guo B."/>
            <person name="Wei J."/>
            <person name="Xu J."/>
            <person name="St-Pierre B."/>
            <person name="Chen S."/>
            <person name="Sun C."/>
        </authorList>
    </citation>
    <scope>NUCLEOTIDE SEQUENCE [LARGE SCALE GENOMIC DNA]</scope>
</reference>
<evidence type="ECO:0000313" key="1">
    <source>
        <dbReference type="EMBL" id="KAI5654589.1"/>
    </source>
</evidence>
<sequence>MQQFGCDQPIPATCDTRMNNDDEMRYLWTIRPDISKEGIHVLVEFEPVQSQTFSKVQHAHISTDEGQRNISQHVTAISQIVSDEPSMLYPDVEEDDDSNHDTDEDYDISSESDNDNNPNDEEDNISTPIKPLSSTTVNQ</sequence>
<organism evidence="1 2">
    <name type="scientific">Catharanthus roseus</name>
    <name type="common">Madagascar periwinkle</name>
    <name type="synonym">Vinca rosea</name>
    <dbReference type="NCBI Taxonomy" id="4058"/>
    <lineage>
        <taxon>Eukaryota</taxon>
        <taxon>Viridiplantae</taxon>
        <taxon>Streptophyta</taxon>
        <taxon>Embryophyta</taxon>
        <taxon>Tracheophyta</taxon>
        <taxon>Spermatophyta</taxon>
        <taxon>Magnoliopsida</taxon>
        <taxon>eudicotyledons</taxon>
        <taxon>Gunneridae</taxon>
        <taxon>Pentapetalae</taxon>
        <taxon>asterids</taxon>
        <taxon>lamiids</taxon>
        <taxon>Gentianales</taxon>
        <taxon>Apocynaceae</taxon>
        <taxon>Rauvolfioideae</taxon>
        <taxon>Vinceae</taxon>
        <taxon>Catharanthinae</taxon>
        <taxon>Catharanthus</taxon>
    </lineage>
</organism>
<dbReference type="Proteomes" id="UP001060085">
    <property type="component" value="Linkage Group LG07"/>
</dbReference>